<protein>
    <submittedName>
        <fullName evidence="1">Uncharacterized protein</fullName>
    </submittedName>
</protein>
<evidence type="ECO:0000313" key="2">
    <source>
        <dbReference type="Proteomes" id="UP000236286"/>
    </source>
</evidence>
<dbReference type="EMBL" id="PDZR01000008">
    <property type="protein sequence ID" value="PNG26264.1"/>
    <property type="molecule type" value="Genomic_DNA"/>
</dbReference>
<gene>
    <name evidence="1" type="ORF">CR492_09075</name>
</gene>
<reference evidence="1 2" key="1">
    <citation type="submission" date="2017-10" db="EMBL/GenBank/DDBJ databases">
        <title>Genome announcement of Methylocella silvestris TVC from permafrost.</title>
        <authorList>
            <person name="Wang J."/>
            <person name="Geng K."/>
            <person name="Ul-Haque F."/>
            <person name="Crombie A.T."/>
            <person name="Street L.E."/>
            <person name="Wookey P.A."/>
            <person name="Murrell J.C."/>
            <person name="Pratscher J."/>
        </authorList>
    </citation>
    <scope>NUCLEOTIDE SEQUENCE [LARGE SCALE GENOMIC DNA]</scope>
    <source>
        <strain evidence="1 2">TVC</strain>
    </source>
</reference>
<dbReference type="AlphaFoldDB" id="A0A2J7THL5"/>
<evidence type="ECO:0000313" key="1">
    <source>
        <dbReference type="EMBL" id="PNG26264.1"/>
    </source>
</evidence>
<sequence length="78" mass="8589">MDSHTLSLLSEVFQQVEAKLSHEGLTEEVKLGLATRILIVAQTGERDPKRLLTAALYWAKTRRSDIGAATFAFADTEA</sequence>
<name>A0A2J7THL5_METSI</name>
<dbReference type="Proteomes" id="UP000236286">
    <property type="component" value="Unassembled WGS sequence"/>
</dbReference>
<dbReference type="OrthoDB" id="8243695at2"/>
<organism evidence="1 2">
    <name type="scientific">Methylocella silvestris</name>
    <dbReference type="NCBI Taxonomy" id="199596"/>
    <lineage>
        <taxon>Bacteria</taxon>
        <taxon>Pseudomonadati</taxon>
        <taxon>Pseudomonadota</taxon>
        <taxon>Alphaproteobacteria</taxon>
        <taxon>Hyphomicrobiales</taxon>
        <taxon>Beijerinckiaceae</taxon>
        <taxon>Methylocella</taxon>
    </lineage>
</organism>
<proteinExistence type="predicted"/>
<accession>A0A2J7THL5</accession>
<dbReference type="RefSeq" id="WP_102843429.1">
    <property type="nucleotide sequence ID" value="NZ_PDZR01000008.1"/>
</dbReference>
<comment type="caution">
    <text evidence="1">The sequence shown here is derived from an EMBL/GenBank/DDBJ whole genome shotgun (WGS) entry which is preliminary data.</text>
</comment>